<dbReference type="STRING" id="56484.A0A1Y2F988"/>
<dbReference type="FunFam" id="3.40.50.970:FF:000019">
    <property type="entry name" value="Pyruvate decarboxylase isozyme"/>
    <property type="match status" value="1"/>
</dbReference>
<dbReference type="InterPro" id="IPR047214">
    <property type="entry name" value="TPP_PDC_IPDC"/>
</dbReference>
<dbReference type="CDD" id="cd07038">
    <property type="entry name" value="TPP_PYR_PDC_IPDC_like"/>
    <property type="match status" value="1"/>
</dbReference>
<dbReference type="FunFam" id="3.40.50.970:FF:000024">
    <property type="entry name" value="Pyruvate decarboxylase isozyme"/>
    <property type="match status" value="1"/>
</dbReference>
<feature type="binding site" evidence="8">
    <location>
        <position position="472"/>
    </location>
    <ligand>
        <name>Mg(2+)</name>
        <dbReference type="ChEBI" id="CHEBI:18420"/>
    </ligand>
</feature>
<name>A0A1Y2F988_PROLT</name>
<dbReference type="PIRSF" id="PIRSF036565">
    <property type="entry name" value="Pyruvt_ip_decrb"/>
    <property type="match status" value="1"/>
</dbReference>
<evidence type="ECO:0000313" key="13">
    <source>
        <dbReference type="EMBL" id="ORY80480.1"/>
    </source>
</evidence>
<dbReference type="GO" id="GO:0030976">
    <property type="term" value="F:thiamine pyrophosphate binding"/>
    <property type="evidence" value="ECO:0007669"/>
    <property type="project" value="InterPro"/>
</dbReference>
<proteinExistence type="inferred from homology"/>
<evidence type="ECO:0000259" key="12">
    <source>
        <dbReference type="Pfam" id="PF02776"/>
    </source>
</evidence>
<dbReference type="GO" id="GO:0005829">
    <property type="term" value="C:cytosol"/>
    <property type="evidence" value="ECO:0007669"/>
    <property type="project" value="TreeGrafter"/>
</dbReference>
<evidence type="ECO:0000256" key="4">
    <source>
        <dbReference type="ARBA" id="ARBA00022793"/>
    </source>
</evidence>
<feature type="domain" description="Thiamine pyrophosphate enzyme central" evidence="10">
    <location>
        <begin position="202"/>
        <end position="329"/>
    </location>
</feature>
<feature type="binding site" evidence="8">
    <location>
        <position position="470"/>
    </location>
    <ligand>
        <name>Mg(2+)</name>
        <dbReference type="ChEBI" id="CHEBI:18420"/>
    </ligand>
</feature>
<dbReference type="SUPFAM" id="SSF52518">
    <property type="entry name" value="Thiamin diphosphate-binding fold (THDP-binding)"/>
    <property type="match status" value="2"/>
</dbReference>
<keyword evidence="3 8" id="KW-0479">Metal-binding</keyword>
<dbReference type="InterPro" id="IPR047213">
    <property type="entry name" value="TPP_PYR_PDC_IPDC-like"/>
</dbReference>
<accession>A0A1Y2F988</accession>
<dbReference type="InterPro" id="IPR012001">
    <property type="entry name" value="Thiamin_PyroP_enz_TPP-bd_dom"/>
</dbReference>
<dbReference type="GO" id="GO:0004737">
    <property type="term" value="F:pyruvate decarboxylase activity"/>
    <property type="evidence" value="ECO:0007669"/>
    <property type="project" value="TreeGrafter"/>
</dbReference>
<feature type="binding site" evidence="8">
    <location>
        <position position="443"/>
    </location>
    <ligand>
        <name>Mg(2+)</name>
        <dbReference type="ChEBI" id="CHEBI:18420"/>
    </ligand>
</feature>
<evidence type="ECO:0000256" key="2">
    <source>
        <dbReference type="ARBA" id="ARBA00007812"/>
    </source>
</evidence>
<evidence type="ECO:0000256" key="7">
    <source>
        <dbReference type="ARBA" id="ARBA00023239"/>
    </source>
</evidence>
<dbReference type="InterPro" id="IPR029061">
    <property type="entry name" value="THDP-binding"/>
</dbReference>
<dbReference type="GO" id="GO:0000949">
    <property type="term" value="P:aromatic amino acid family catabolic process to alcohol via Ehrlich pathway"/>
    <property type="evidence" value="ECO:0007669"/>
    <property type="project" value="TreeGrafter"/>
</dbReference>
<dbReference type="InterPro" id="IPR029035">
    <property type="entry name" value="DHS-like_NAD/FAD-binding_dom"/>
</dbReference>
<dbReference type="Pfam" id="PF02775">
    <property type="entry name" value="TPP_enzyme_C"/>
    <property type="match status" value="1"/>
</dbReference>
<reference evidence="13 14" key="1">
    <citation type="submission" date="2016-07" db="EMBL/GenBank/DDBJ databases">
        <title>Pervasive Adenine N6-methylation of Active Genes in Fungi.</title>
        <authorList>
            <consortium name="DOE Joint Genome Institute"/>
            <person name="Mondo S.J."/>
            <person name="Dannebaum R.O."/>
            <person name="Kuo R.C."/>
            <person name="Labutti K."/>
            <person name="Haridas S."/>
            <person name="Kuo A."/>
            <person name="Salamov A."/>
            <person name="Ahrendt S.R."/>
            <person name="Lipzen A."/>
            <person name="Sullivan W."/>
            <person name="Andreopoulos W.B."/>
            <person name="Clum A."/>
            <person name="Lindquist E."/>
            <person name="Daum C."/>
            <person name="Ramamoorthy G.K."/>
            <person name="Gryganskyi A."/>
            <person name="Culley D."/>
            <person name="Magnuson J.K."/>
            <person name="James T.Y."/>
            <person name="O'Malley M.A."/>
            <person name="Stajich J.E."/>
            <person name="Spatafora J.W."/>
            <person name="Visel A."/>
            <person name="Grigoriev I.V."/>
        </authorList>
    </citation>
    <scope>NUCLEOTIDE SEQUENCE [LARGE SCALE GENOMIC DNA]</scope>
    <source>
        <strain evidence="13 14">12-1054</strain>
    </source>
</reference>
<evidence type="ECO:0000256" key="6">
    <source>
        <dbReference type="ARBA" id="ARBA00023052"/>
    </source>
</evidence>
<keyword evidence="4" id="KW-0210">Decarboxylase</keyword>
<dbReference type="AlphaFoldDB" id="A0A1Y2F988"/>
<dbReference type="InterPro" id="IPR012110">
    <property type="entry name" value="PDC/IPDC-like"/>
</dbReference>
<dbReference type="SUPFAM" id="SSF52467">
    <property type="entry name" value="DHS-like NAD/FAD-binding domain"/>
    <property type="match status" value="1"/>
</dbReference>
<comment type="cofactor">
    <cofactor evidence="1">
        <name>thiamine diphosphate</name>
        <dbReference type="ChEBI" id="CHEBI:58937"/>
    </cofactor>
</comment>
<dbReference type="Proteomes" id="UP000193685">
    <property type="component" value="Unassembled WGS sequence"/>
</dbReference>
<evidence type="ECO:0000256" key="3">
    <source>
        <dbReference type="ARBA" id="ARBA00022723"/>
    </source>
</evidence>
<dbReference type="InterPro" id="IPR011766">
    <property type="entry name" value="TPP_enzyme_TPP-bd"/>
</dbReference>
<dbReference type="CDD" id="cd02005">
    <property type="entry name" value="TPP_PDC_IPDC"/>
    <property type="match status" value="1"/>
</dbReference>
<dbReference type="GeneID" id="63786227"/>
<evidence type="ECO:0000256" key="8">
    <source>
        <dbReference type="PIRSR" id="PIRSR036565-2"/>
    </source>
</evidence>
<dbReference type="GO" id="GO:0000287">
    <property type="term" value="F:magnesium ion binding"/>
    <property type="evidence" value="ECO:0007669"/>
    <property type="project" value="InterPro"/>
</dbReference>
<dbReference type="RefSeq" id="XP_040724368.1">
    <property type="nucleotide sequence ID" value="XM_040869628.1"/>
</dbReference>
<evidence type="ECO:0000256" key="1">
    <source>
        <dbReference type="ARBA" id="ARBA00001964"/>
    </source>
</evidence>
<keyword evidence="7" id="KW-0456">Lyase</keyword>
<sequence length="567" mass="61464">MGKTTVANYLLTRLAELGVESVFGVPGDYNLAFLDEFDKHKEINWVGCANELNAAYAADGYARVKKGVAALVTTFGVGELSAINGVAGAYSEHVPVAHIVGTPSTSAQKSGALLHHTLGNGDFSVFANMSKSISAATTNLSDPHTAPTEIDRVLAACFVQAHPVYIGLPTDMAYKEIDDTLLQKPLDLSIPQNDAEVEDYLVKEITALVHAAKKAIILVDACAIRHRVLDEVHALIKATQFPVFCTPMGKSAVDETHPLFGGIYIGTITQPHIQEAVESADLVLSIGALKSDFNTGSFSYHINKQAVVEFHSDKTQIKYATYPDIGMQPLLKRLATSIDVKQCAKGNVPTFENKVPAEAQEGPVIKQDWFWPTLGKTFIKSGDVIVSETGTSNFGLIDTQFPDNVIAVNQVLWGSIGYSVGATLGAALAAKELGRRCMLFVGDGSLQLTVQEISTMIRHGLKPILFVLNNEGYTIERAIHGPDAAYNDINTGWQYQNLLTFFGCASEHQASYKVATKDDVVALLKDEKFCQADKIQLVEVIMEKMDTPRALKRQAQLTSEANEKSDT</sequence>
<evidence type="ECO:0000313" key="14">
    <source>
        <dbReference type="Proteomes" id="UP000193685"/>
    </source>
</evidence>
<evidence type="ECO:0000259" key="11">
    <source>
        <dbReference type="Pfam" id="PF02775"/>
    </source>
</evidence>
<dbReference type="OMA" id="IHGPEQR"/>
<keyword evidence="5 8" id="KW-0460">Magnesium</keyword>
<dbReference type="EMBL" id="MCFI01000013">
    <property type="protein sequence ID" value="ORY80480.1"/>
    <property type="molecule type" value="Genomic_DNA"/>
</dbReference>
<dbReference type="GO" id="GO:0006113">
    <property type="term" value="P:fermentation"/>
    <property type="evidence" value="ECO:0007669"/>
    <property type="project" value="UniProtKB-ARBA"/>
</dbReference>
<dbReference type="InterPro" id="IPR012000">
    <property type="entry name" value="Thiamin_PyroP_enz_cen_dom"/>
</dbReference>
<evidence type="ECO:0000256" key="9">
    <source>
        <dbReference type="RuleBase" id="RU362132"/>
    </source>
</evidence>
<comment type="cofactor">
    <cofactor evidence="8">
        <name>Mg(2+)</name>
        <dbReference type="ChEBI" id="CHEBI:18420"/>
    </cofactor>
    <text evidence="8">Binds 1 Mg(2+) per subunit.</text>
</comment>
<dbReference type="OrthoDB" id="3970464at2759"/>
<feature type="domain" description="Thiamine pyrophosphate enzyme TPP-binding" evidence="11">
    <location>
        <begin position="402"/>
        <end position="539"/>
    </location>
</feature>
<dbReference type="Pfam" id="PF00205">
    <property type="entry name" value="TPP_enzyme_M"/>
    <property type="match status" value="1"/>
</dbReference>
<comment type="similarity">
    <text evidence="2 9">Belongs to the TPP enzyme family.</text>
</comment>
<dbReference type="Gene3D" id="3.40.50.1220">
    <property type="entry name" value="TPP-binding domain"/>
    <property type="match status" value="1"/>
</dbReference>
<keyword evidence="6 9" id="KW-0786">Thiamine pyrophosphate</keyword>
<keyword evidence="13" id="KW-0670">Pyruvate</keyword>
<protein>
    <submittedName>
        <fullName evidence="13">Pyruvate decarboxylase-like protein</fullName>
    </submittedName>
</protein>
<gene>
    <name evidence="13" type="ORF">BCR37DRAFT_381153</name>
</gene>
<dbReference type="Pfam" id="PF02776">
    <property type="entry name" value="TPP_enzyme_N"/>
    <property type="match status" value="1"/>
</dbReference>
<comment type="caution">
    <text evidence="13">The sequence shown here is derived from an EMBL/GenBank/DDBJ whole genome shotgun (WGS) entry which is preliminary data.</text>
</comment>
<dbReference type="PANTHER" id="PTHR43452:SF30">
    <property type="entry name" value="PYRUVATE DECARBOXYLASE ISOZYME 1-RELATED"/>
    <property type="match status" value="1"/>
</dbReference>
<evidence type="ECO:0000259" key="10">
    <source>
        <dbReference type="Pfam" id="PF00205"/>
    </source>
</evidence>
<dbReference type="GO" id="GO:0005634">
    <property type="term" value="C:nucleus"/>
    <property type="evidence" value="ECO:0007669"/>
    <property type="project" value="TreeGrafter"/>
</dbReference>
<dbReference type="Gene3D" id="3.40.50.970">
    <property type="match status" value="2"/>
</dbReference>
<evidence type="ECO:0000256" key="5">
    <source>
        <dbReference type="ARBA" id="ARBA00022842"/>
    </source>
</evidence>
<feature type="domain" description="Thiamine pyrophosphate enzyme N-terminal TPP-binding" evidence="12">
    <location>
        <begin position="5"/>
        <end position="112"/>
    </location>
</feature>
<organism evidence="13 14">
    <name type="scientific">Protomyces lactucae-debilis</name>
    <dbReference type="NCBI Taxonomy" id="2754530"/>
    <lineage>
        <taxon>Eukaryota</taxon>
        <taxon>Fungi</taxon>
        <taxon>Dikarya</taxon>
        <taxon>Ascomycota</taxon>
        <taxon>Taphrinomycotina</taxon>
        <taxon>Taphrinomycetes</taxon>
        <taxon>Taphrinales</taxon>
        <taxon>Protomycetaceae</taxon>
        <taxon>Protomyces</taxon>
    </lineage>
</organism>
<keyword evidence="14" id="KW-1185">Reference proteome</keyword>
<dbReference type="PANTHER" id="PTHR43452">
    <property type="entry name" value="PYRUVATE DECARBOXYLASE"/>
    <property type="match status" value="1"/>
</dbReference>